<evidence type="ECO:0000313" key="1">
    <source>
        <dbReference type="EMBL" id="GIX96634.1"/>
    </source>
</evidence>
<name>A0AAV4PJ22_CAEEX</name>
<evidence type="ECO:0000313" key="2">
    <source>
        <dbReference type="Proteomes" id="UP001054945"/>
    </source>
</evidence>
<protein>
    <submittedName>
        <fullName evidence="1">Uncharacterized protein</fullName>
    </submittedName>
</protein>
<accession>A0AAV4PJ22</accession>
<keyword evidence="2" id="KW-1185">Reference proteome</keyword>
<dbReference type="AlphaFoldDB" id="A0AAV4PJ22"/>
<proteinExistence type="predicted"/>
<dbReference type="Proteomes" id="UP001054945">
    <property type="component" value="Unassembled WGS sequence"/>
</dbReference>
<gene>
    <name evidence="1" type="ORF">CEXT_361071</name>
</gene>
<sequence length="82" mass="9351">MINYCKGSLEDMQKLGWVTSLTLLLTTALTFTPSQNLYLLLGCSAPDQRVLQHAVLLGIAEEKRVTLVRSPRWVRRFEQAIF</sequence>
<dbReference type="EMBL" id="BPLR01004673">
    <property type="protein sequence ID" value="GIX96634.1"/>
    <property type="molecule type" value="Genomic_DNA"/>
</dbReference>
<organism evidence="1 2">
    <name type="scientific">Caerostris extrusa</name>
    <name type="common">Bark spider</name>
    <name type="synonym">Caerostris bankana</name>
    <dbReference type="NCBI Taxonomy" id="172846"/>
    <lineage>
        <taxon>Eukaryota</taxon>
        <taxon>Metazoa</taxon>
        <taxon>Ecdysozoa</taxon>
        <taxon>Arthropoda</taxon>
        <taxon>Chelicerata</taxon>
        <taxon>Arachnida</taxon>
        <taxon>Araneae</taxon>
        <taxon>Araneomorphae</taxon>
        <taxon>Entelegynae</taxon>
        <taxon>Araneoidea</taxon>
        <taxon>Araneidae</taxon>
        <taxon>Caerostris</taxon>
    </lineage>
</organism>
<reference evidence="1 2" key="1">
    <citation type="submission" date="2021-06" db="EMBL/GenBank/DDBJ databases">
        <title>Caerostris extrusa draft genome.</title>
        <authorList>
            <person name="Kono N."/>
            <person name="Arakawa K."/>
        </authorList>
    </citation>
    <scope>NUCLEOTIDE SEQUENCE [LARGE SCALE GENOMIC DNA]</scope>
</reference>
<comment type="caution">
    <text evidence="1">The sequence shown here is derived from an EMBL/GenBank/DDBJ whole genome shotgun (WGS) entry which is preliminary data.</text>
</comment>